<dbReference type="SUPFAM" id="SSF52540">
    <property type="entry name" value="P-loop containing nucleoside triphosphate hydrolases"/>
    <property type="match status" value="1"/>
</dbReference>
<evidence type="ECO:0000313" key="5">
    <source>
        <dbReference type="Proteomes" id="UP000054279"/>
    </source>
</evidence>
<keyword evidence="5" id="KW-1185">Reference proteome</keyword>
<evidence type="ECO:0000256" key="2">
    <source>
        <dbReference type="SAM" id="Coils"/>
    </source>
</evidence>
<feature type="domain" description="Nephrocystin 3-like N-terminal" evidence="3">
    <location>
        <begin position="213"/>
        <end position="369"/>
    </location>
</feature>
<evidence type="ECO:0000313" key="4">
    <source>
        <dbReference type="EMBL" id="KIJ42750.1"/>
    </source>
</evidence>
<dbReference type="Proteomes" id="UP000054279">
    <property type="component" value="Unassembled WGS sequence"/>
</dbReference>
<keyword evidence="2" id="KW-0175">Coiled coil</keyword>
<proteinExistence type="predicted"/>
<feature type="coiled-coil region" evidence="2">
    <location>
        <begin position="67"/>
        <end position="97"/>
    </location>
</feature>
<dbReference type="InterPro" id="IPR056884">
    <property type="entry name" value="NPHP3-like_N"/>
</dbReference>
<sequence length="548" mass="61960">MDIFGTIASAIGLATTIKGYIDSVKGGKEHRNRLRDGLTALQFLLPLLESRLQPALQGINSVSPKKIEELQKIFTIYQEILDEIEKKLTKAEKKERKLLWPFDKDDIINKLEKLEKLASWVHIAIDVGIGEMIEQIHKDVYSVKGTMDTFTSQLADIFSSQQELHSSIKKANQDISYVKSTLDYHEREALANSLSSLDFGKVLAENLDAHTKGTGAGLIASPQMEGWMKGKPSLLWCRGNPGIGKTISLVIRALTEQNPATPVLFIYCNHTSQLATRNYLEAVLKQLLIYPFVTEGTTKAIKAMQSRPQIPDQKELQSILIKELSQHSRAFLVLDAFDEIFNETVRHNLVDLFGELISGGQTHVVITSRPHISSIKAEAILEIVADSADIRTFIISEIEKISILKRKPWEFKDKIIKEVQQKSSGIFLLAKLHMFTIHQKAKRGRPSDVTAALQGLHNNFEETYQDVLERIRQEDSESSNIFHHIISWILLSYRSLKIEELQSALQLMDRKYELDPSDFLDQEYIISLCQGLVIIGNESGTVSLIRKF</sequence>
<reference evidence="4 5" key="1">
    <citation type="submission" date="2014-06" db="EMBL/GenBank/DDBJ databases">
        <title>Evolutionary Origins and Diversification of the Mycorrhizal Mutualists.</title>
        <authorList>
            <consortium name="DOE Joint Genome Institute"/>
            <consortium name="Mycorrhizal Genomics Consortium"/>
            <person name="Kohler A."/>
            <person name="Kuo A."/>
            <person name="Nagy L.G."/>
            <person name="Floudas D."/>
            <person name="Copeland A."/>
            <person name="Barry K.W."/>
            <person name="Cichocki N."/>
            <person name="Veneault-Fourrey C."/>
            <person name="LaButti K."/>
            <person name="Lindquist E.A."/>
            <person name="Lipzen A."/>
            <person name="Lundell T."/>
            <person name="Morin E."/>
            <person name="Murat C."/>
            <person name="Riley R."/>
            <person name="Ohm R."/>
            <person name="Sun H."/>
            <person name="Tunlid A."/>
            <person name="Henrissat B."/>
            <person name="Grigoriev I.V."/>
            <person name="Hibbett D.S."/>
            <person name="Martin F."/>
        </authorList>
    </citation>
    <scope>NUCLEOTIDE SEQUENCE [LARGE SCALE GENOMIC DNA]</scope>
    <source>
        <strain evidence="4 5">SS14</strain>
    </source>
</reference>
<organism evidence="4 5">
    <name type="scientific">Sphaerobolus stellatus (strain SS14)</name>
    <dbReference type="NCBI Taxonomy" id="990650"/>
    <lineage>
        <taxon>Eukaryota</taxon>
        <taxon>Fungi</taxon>
        <taxon>Dikarya</taxon>
        <taxon>Basidiomycota</taxon>
        <taxon>Agaricomycotina</taxon>
        <taxon>Agaricomycetes</taxon>
        <taxon>Phallomycetidae</taxon>
        <taxon>Geastrales</taxon>
        <taxon>Sphaerobolaceae</taxon>
        <taxon>Sphaerobolus</taxon>
    </lineage>
</organism>
<dbReference type="Pfam" id="PF24883">
    <property type="entry name" value="NPHP3_N"/>
    <property type="match status" value="1"/>
</dbReference>
<dbReference type="InterPro" id="IPR027417">
    <property type="entry name" value="P-loop_NTPase"/>
</dbReference>
<dbReference type="PANTHER" id="PTHR10039:SF15">
    <property type="entry name" value="NACHT DOMAIN-CONTAINING PROTEIN"/>
    <property type="match status" value="1"/>
</dbReference>
<evidence type="ECO:0000259" key="3">
    <source>
        <dbReference type="Pfam" id="PF24883"/>
    </source>
</evidence>
<dbReference type="HOGENOM" id="CLU_000288_34_23_1"/>
<dbReference type="Gene3D" id="3.40.50.300">
    <property type="entry name" value="P-loop containing nucleotide triphosphate hydrolases"/>
    <property type="match status" value="1"/>
</dbReference>
<accession>A0A0C9VVN5</accession>
<keyword evidence="1" id="KW-0677">Repeat</keyword>
<dbReference type="OrthoDB" id="448455at2759"/>
<protein>
    <recommendedName>
        <fullName evidence="3">Nephrocystin 3-like N-terminal domain-containing protein</fullName>
    </recommendedName>
</protein>
<dbReference type="AlphaFoldDB" id="A0A0C9VVN5"/>
<dbReference type="PANTHER" id="PTHR10039">
    <property type="entry name" value="AMELOGENIN"/>
    <property type="match status" value="1"/>
</dbReference>
<gene>
    <name evidence="4" type="ORF">M422DRAFT_254207</name>
</gene>
<name>A0A0C9VVN5_SPHS4</name>
<evidence type="ECO:0000256" key="1">
    <source>
        <dbReference type="ARBA" id="ARBA00022737"/>
    </source>
</evidence>
<dbReference type="EMBL" id="KN837128">
    <property type="protein sequence ID" value="KIJ42750.1"/>
    <property type="molecule type" value="Genomic_DNA"/>
</dbReference>